<dbReference type="RefSeq" id="XP_066802993.1">
    <property type="nucleotide sequence ID" value="XM_066946601.1"/>
</dbReference>
<proteinExistence type="inferred from homology"/>
<dbReference type="PANTHER" id="PTHR30575">
    <property type="entry name" value="PEPTIDASE M20"/>
    <property type="match status" value="1"/>
</dbReference>
<evidence type="ECO:0000313" key="5">
    <source>
        <dbReference type="Proteomes" id="UP001388673"/>
    </source>
</evidence>
<dbReference type="InterPro" id="IPR036264">
    <property type="entry name" value="Bact_exopeptidase_dim_dom"/>
</dbReference>
<dbReference type="EMBL" id="JBCAWK010000006">
    <property type="protein sequence ID" value="KAK8854755.1"/>
    <property type="molecule type" value="Genomic_DNA"/>
</dbReference>
<dbReference type="NCBIfam" id="TIGR01891">
    <property type="entry name" value="amidohydrolases"/>
    <property type="match status" value="1"/>
</dbReference>
<dbReference type="InterPro" id="IPR017144">
    <property type="entry name" value="Xaa-Arg_dipeptidase"/>
</dbReference>
<dbReference type="Gene3D" id="3.40.630.10">
    <property type="entry name" value="Zn peptidases"/>
    <property type="match status" value="1"/>
</dbReference>
<name>A0AAW0YZF8_9TREE</name>
<sequence length="456" mass="48289">MTPTVSNQLPTDLQALVNQTIKSLKDLVPPTPSFVSDEIQDAVFEAVDAIDKDMRALNLAIHDNPELGFKEVKAHANLVAALTKLGFTLSNPSSLPTAFVATYTHGKGGRVFGFNSEFDALKDVGHACGHNLIAVVGVAAAAGLKAALKARNIPGTVKLIGTPAEEGGGGKVILLREGVYDDLDACAMAHPGGGYGPSPWAGSVTVGGPATLARAGFEIEFHGRGAHAGAAPWMGINALDAAIQGYTAVSMLRQQLEPTMRVHGIILGSERWAQNIIPNYAKVSYSTRALNVKDCLTLRKKTIACFQSAAEATGCTIEISTPEDEIYADVWNNEPMALSYAAFMEKTFGDKIQREGLGTASTDYGNVTYRLPAFTPNFAIPSPLGSGNHTAGFTESAGKPEAHRLAMKVAKGLAVIGAKFLSDDEFAKETKKAFEQWKKGLGEPQAPAVSDEFEML</sequence>
<dbReference type="GeneID" id="92180752"/>
<dbReference type="CDD" id="cd05672">
    <property type="entry name" value="M20_ACY1L2-like"/>
    <property type="match status" value="1"/>
</dbReference>
<evidence type="ECO:0000259" key="3">
    <source>
        <dbReference type="Pfam" id="PF07687"/>
    </source>
</evidence>
<comment type="caution">
    <text evidence="4">The sequence shown here is derived from an EMBL/GenBank/DDBJ whole genome shotgun (WGS) entry which is preliminary data.</text>
</comment>
<dbReference type="SUPFAM" id="SSF55031">
    <property type="entry name" value="Bacterial exopeptidase dimerisation domain"/>
    <property type="match status" value="1"/>
</dbReference>
<dbReference type="Proteomes" id="UP001388673">
    <property type="component" value="Unassembled WGS sequence"/>
</dbReference>
<dbReference type="GO" id="GO:0016805">
    <property type="term" value="F:dipeptidase activity"/>
    <property type="evidence" value="ECO:0007669"/>
    <property type="project" value="InterPro"/>
</dbReference>
<reference evidence="4 5" key="1">
    <citation type="journal article" date="2024" name="bioRxiv">
        <title>Comparative genomics of Cryptococcus and Kwoniella reveals pathogenesis evolution and contrasting karyotype dynamics via intercentromeric recombination or chromosome fusion.</title>
        <authorList>
            <person name="Coelho M.A."/>
            <person name="David-Palma M."/>
            <person name="Shea T."/>
            <person name="Bowers K."/>
            <person name="McGinley-Smith S."/>
            <person name="Mohammad A.W."/>
            <person name="Gnirke A."/>
            <person name="Yurkov A.M."/>
            <person name="Nowrousian M."/>
            <person name="Sun S."/>
            <person name="Cuomo C.A."/>
            <person name="Heitman J."/>
        </authorList>
    </citation>
    <scope>NUCLEOTIDE SEQUENCE [LARGE SCALE GENOMIC DNA]</scope>
    <source>
        <strain evidence="4 5">CBS 13917</strain>
    </source>
</reference>
<dbReference type="PIRSF" id="PIRSF037226">
    <property type="entry name" value="Amidohydrolase_ACY1L2_prd"/>
    <property type="match status" value="1"/>
</dbReference>
<dbReference type="Gene3D" id="3.30.70.360">
    <property type="match status" value="1"/>
</dbReference>
<dbReference type="PANTHER" id="PTHR30575:SF0">
    <property type="entry name" value="XAA-ARG DIPEPTIDASE"/>
    <property type="match status" value="1"/>
</dbReference>
<feature type="domain" description="Peptidase M20 dimerisation" evidence="3">
    <location>
        <begin position="215"/>
        <end position="309"/>
    </location>
</feature>
<dbReference type="KEGG" id="kne:92180752"/>
<keyword evidence="5" id="KW-1185">Reference proteome</keyword>
<evidence type="ECO:0000256" key="2">
    <source>
        <dbReference type="PIRNR" id="PIRNR037226"/>
    </source>
</evidence>
<protein>
    <recommendedName>
        <fullName evidence="2">Peptidase M20 domain-containing protein 2</fullName>
    </recommendedName>
</protein>
<gene>
    <name evidence="4" type="ORF">IAR55_003494</name>
</gene>
<dbReference type="SUPFAM" id="SSF53187">
    <property type="entry name" value="Zn-dependent exopeptidases"/>
    <property type="match status" value="1"/>
</dbReference>
<organism evidence="4 5">
    <name type="scientific">Kwoniella newhampshirensis</name>
    <dbReference type="NCBI Taxonomy" id="1651941"/>
    <lineage>
        <taxon>Eukaryota</taxon>
        <taxon>Fungi</taxon>
        <taxon>Dikarya</taxon>
        <taxon>Basidiomycota</taxon>
        <taxon>Agaricomycotina</taxon>
        <taxon>Tremellomycetes</taxon>
        <taxon>Tremellales</taxon>
        <taxon>Cryptococcaceae</taxon>
        <taxon>Kwoniella</taxon>
    </lineage>
</organism>
<evidence type="ECO:0000256" key="1">
    <source>
        <dbReference type="ARBA" id="ARBA00006247"/>
    </source>
</evidence>
<dbReference type="InterPro" id="IPR002933">
    <property type="entry name" value="Peptidase_M20"/>
</dbReference>
<dbReference type="FunFam" id="3.30.70.360:FF:000004">
    <property type="entry name" value="Peptidase M20 domain-containing protein 2"/>
    <property type="match status" value="1"/>
</dbReference>
<evidence type="ECO:0000313" key="4">
    <source>
        <dbReference type="EMBL" id="KAK8854755.1"/>
    </source>
</evidence>
<dbReference type="AlphaFoldDB" id="A0AAW0YZF8"/>
<dbReference type="Pfam" id="PF01546">
    <property type="entry name" value="Peptidase_M20"/>
    <property type="match status" value="1"/>
</dbReference>
<dbReference type="InterPro" id="IPR052030">
    <property type="entry name" value="Peptidase_M20/M20A_hydrolases"/>
</dbReference>
<accession>A0AAW0YZF8</accession>
<dbReference type="InterPro" id="IPR011650">
    <property type="entry name" value="Peptidase_M20_dimer"/>
</dbReference>
<dbReference type="Pfam" id="PF07687">
    <property type="entry name" value="M20_dimer"/>
    <property type="match status" value="1"/>
</dbReference>
<comment type="similarity">
    <text evidence="1 2">Belongs to the peptidase M20A family.</text>
</comment>
<dbReference type="InterPro" id="IPR017439">
    <property type="entry name" value="Amidohydrolase"/>
</dbReference>